<feature type="region of interest" description="Disordered" evidence="1">
    <location>
        <begin position="74"/>
        <end position="93"/>
    </location>
</feature>
<dbReference type="Proteomes" id="UP000277236">
    <property type="component" value="Unassembled WGS sequence"/>
</dbReference>
<dbReference type="AlphaFoldDB" id="A0A3M4LDW6"/>
<reference evidence="2 3" key="1">
    <citation type="submission" date="2018-08" db="EMBL/GenBank/DDBJ databases">
        <title>Recombination of ecologically and evolutionarily significant loci maintains genetic cohesion in the Pseudomonas syringae species complex.</title>
        <authorList>
            <person name="Dillon M."/>
            <person name="Thakur S."/>
            <person name="Almeida R.N.D."/>
            <person name="Weir B.S."/>
            <person name="Guttman D.S."/>
        </authorList>
    </citation>
    <scope>NUCLEOTIDE SEQUENCE [LARGE SCALE GENOMIC DNA]</scope>
    <source>
        <strain evidence="2 3">ICMP 3353</strain>
    </source>
</reference>
<accession>A0A3M4LDW6</accession>
<evidence type="ECO:0000256" key="1">
    <source>
        <dbReference type="SAM" id="MobiDB-lite"/>
    </source>
</evidence>
<evidence type="ECO:0000313" key="3">
    <source>
        <dbReference type="Proteomes" id="UP000277236"/>
    </source>
</evidence>
<name>A0A3M4LDW6_PSECI</name>
<proteinExistence type="predicted"/>
<protein>
    <submittedName>
        <fullName evidence="2">Uncharacterized protein</fullName>
    </submittedName>
</protein>
<sequence>MSKARITLTGQASHRIMGLIGHPLIHRLILLTATKRNAAYQQTTRVNDDQRWCVAVHCHIHAQASLSAICNESSSERPENTVWERINPRRGMK</sequence>
<dbReference type="EMBL" id="RBRE01000105">
    <property type="protein sequence ID" value="RMQ39678.1"/>
    <property type="molecule type" value="Genomic_DNA"/>
</dbReference>
<comment type="caution">
    <text evidence="2">The sequence shown here is derived from an EMBL/GenBank/DDBJ whole genome shotgun (WGS) entry which is preliminary data.</text>
</comment>
<organism evidence="2 3">
    <name type="scientific">Pseudomonas cichorii</name>
    <dbReference type="NCBI Taxonomy" id="36746"/>
    <lineage>
        <taxon>Bacteria</taxon>
        <taxon>Pseudomonadati</taxon>
        <taxon>Pseudomonadota</taxon>
        <taxon>Gammaproteobacteria</taxon>
        <taxon>Pseudomonadales</taxon>
        <taxon>Pseudomonadaceae</taxon>
        <taxon>Pseudomonas</taxon>
    </lineage>
</organism>
<gene>
    <name evidence="2" type="ORF">ALQ04_200046</name>
</gene>
<evidence type="ECO:0000313" key="2">
    <source>
        <dbReference type="EMBL" id="RMQ39678.1"/>
    </source>
</evidence>